<dbReference type="AlphaFoldDB" id="A0A4R7PCR5"/>
<keyword evidence="2" id="KW-1185">Reference proteome</keyword>
<reference evidence="1 2" key="1">
    <citation type="submission" date="2019-03" db="EMBL/GenBank/DDBJ databases">
        <title>Genomic Encyclopedia of Type Strains, Phase IV (KMG-IV): sequencing the most valuable type-strain genomes for metagenomic binning, comparative biology and taxonomic classification.</title>
        <authorList>
            <person name="Goeker M."/>
        </authorList>
    </citation>
    <scope>NUCLEOTIDE SEQUENCE [LARGE SCALE GENOMIC DNA]</scope>
    <source>
        <strain evidence="1 2">DSM 26377</strain>
    </source>
</reference>
<accession>A0A4R7PCR5</accession>
<dbReference type="Proteomes" id="UP000295341">
    <property type="component" value="Unassembled WGS sequence"/>
</dbReference>
<comment type="caution">
    <text evidence="1">The sequence shown here is derived from an EMBL/GenBank/DDBJ whole genome shotgun (WGS) entry which is preliminary data.</text>
</comment>
<dbReference type="EMBL" id="SOBT01000008">
    <property type="protein sequence ID" value="TDU31893.1"/>
    <property type="molecule type" value="Genomic_DNA"/>
</dbReference>
<evidence type="ECO:0000313" key="2">
    <source>
        <dbReference type="Proteomes" id="UP000295341"/>
    </source>
</evidence>
<gene>
    <name evidence="1" type="ORF">DFR24_1277</name>
</gene>
<sequence length="276" mass="31010">MEFDPHRRVLRPYGAYAFSTFPFANVQSSSCLPEDQYETLSATFPEIACFPQNGSAADRAVLRIPSSRVLAEPGFSEAWKWFVEQHTAQAFWLQILETFGPQLHAGFQQIERRMGRPMKRWRVARLGSGEPGDVYLGCDLVVNTGATGLASSQDKPHVDPATRLWTGLLTLRDAADAAAGGDLRLYRGLEGLRFDAHRAPRNGVIHEVTARYAANAFIGFVNGPQAIHSVSMRPSTPHVRRYVDLVVEMDRPAFELPQMHPLRRSWFRLVHRQAGR</sequence>
<proteinExistence type="predicted"/>
<dbReference type="OrthoDB" id="420194at2"/>
<dbReference type="RefSeq" id="WP_133880442.1">
    <property type="nucleotide sequence ID" value="NZ_MWIN01000006.1"/>
</dbReference>
<organism evidence="1 2">
    <name type="scientific">Panacagrimonas perspica</name>
    <dbReference type="NCBI Taxonomy" id="381431"/>
    <lineage>
        <taxon>Bacteria</taxon>
        <taxon>Pseudomonadati</taxon>
        <taxon>Pseudomonadota</taxon>
        <taxon>Gammaproteobacteria</taxon>
        <taxon>Nevskiales</taxon>
        <taxon>Nevskiaceae</taxon>
        <taxon>Panacagrimonas</taxon>
    </lineage>
</organism>
<protein>
    <submittedName>
        <fullName evidence="1">Uncharacterized protein</fullName>
    </submittedName>
</protein>
<evidence type="ECO:0000313" key="1">
    <source>
        <dbReference type="EMBL" id="TDU31893.1"/>
    </source>
</evidence>
<name>A0A4R7PCR5_9GAMM</name>